<dbReference type="EMBL" id="CP019438">
    <property type="protein sequence ID" value="AQS50057.1"/>
    <property type="molecule type" value="Genomic_DNA"/>
</dbReference>
<organism evidence="1 2">
    <name type="scientific">Thioclava nitratireducens</name>
    <dbReference type="NCBI Taxonomy" id="1915078"/>
    <lineage>
        <taxon>Bacteria</taxon>
        <taxon>Pseudomonadati</taxon>
        <taxon>Pseudomonadota</taxon>
        <taxon>Alphaproteobacteria</taxon>
        <taxon>Rhodobacterales</taxon>
        <taxon>Paracoccaceae</taxon>
        <taxon>Thioclava</taxon>
    </lineage>
</organism>
<dbReference type="RefSeq" id="WP_075777330.1">
    <property type="nucleotide sequence ID" value="NZ_CP019438.1"/>
</dbReference>
<dbReference type="Proteomes" id="UP000185622">
    <property type="component" value="Plasmid unnamed1"/>
</dbReference>
<evidence type="ECO:0000313" key="1">
    <source>
        <dbReference type="EMBL" id="AQS50057.1"/>
    </source>
</evidence>
<proteinExistence type="predicted"/>
<geneLocation type="plasmid" evidence="1 2">
    <name>unnamed1</name>
</geneLocation>
<accession>A0ABM6IMF1</accession>
<name>A0ABM6IMF1_9RHOB</name>
<evidence type="ECO:0000313" key="2">
    <source>
        <dbReference type="Proteomes" id="UP000185622"/>
    </source>
</evidence>
<reference evidence="1 2" key="1">
    <citation type="submission" date="2017-01" db="EMBL/GenBank/DDBJ databases">
        <title>The complete genome sequence of a sulfur-oxidizing marine bacterium Thioclava sp. 25B10_4T.</title>
        <authorList>
            <person name="Liu Y."/>
            <person name="Lai Q."/>
            <person name="Shao Z."/>
        </authorList>
    </citation>
    <scope>NUCLEOTIDE SEQUENCE [LARGE SCALE GENOMIC DNA]</scope>
    <source>
        <strain evidence="1 2">25B10_4</strain>
        <plasmid evidence="1 2">unnamed1</plasmid>
    </source>
</reference>
<keyword evidence="1" id="KW-0614">Plasmid</keyword>
<sequence length="126" mass="14264">MHHQNIPVARILMSEFLTENRQALRDAATRLGGPRAAGRVAALTRDLAQPTPISRKLRRELQWFSDLLTLEKVDDFDSLEAGYFADLDPDDPVVEEICLLTDQYTDRLANLQAEERADTSQRQQAA</sequence>
<protein>
    <submittedName>
        <fullName evidence="1">Uncharacterized protein</fullName>
    </submittedName>
</protein>
<keyword evidence="2" id="KW-1185">Reference proteome</keyword>
<gene>
    <name evidence="1" type="ORF">BMG03_19220</name>
</gene>